<dbReference type="InterPro" id="IPR001401">
    <property type="entry name" value="Dynamin_GTPase"/>
</dbReference>
<protein>
    <submittedName>
        <fullName evidence="6">Dynamin</fullName>
    </submittedName>
</protein>
<reference evidence="6" key="1">
    <citation type="journal article" date="2024" name="BMC Genomics">
        <title>Functional annotation of a divergent genome using sequence and structure-based similarity.</title>
        <authorList>
            <person name="Svedberg D."/>
            <person name="Winiger R.R."/>
            <person name="Berg A."/>
            <person name="Sharma H."/>
            <person name="Tellgren-Roth C."/>
            <person name="Debrunner-Vossbrinck B.A."/>
            <person name="Vossbrinck C.R."/>
            <person name="Barandun J."/>
        </authorList>
    </citation>
    <scope>NUCLEOTIDE SEQUENCE</scope>
    <source>
        <strain evidence="6">Illinois isolate</strain>
    </source>
</reference>
<dbReference type="Proteomes" id="UP001334084">
    <property type="component" value="Chromosome 3"/>
</dbReference>
<dbReference type="Pfam" id="PF00350">
    <property type="entry name" value="Dynamin_N"/>
    <property type="match status" value="1"/>
</dbReference>
<evidence type="ECO:0000259" key="5">
    <source>
        <dbReference type="PROSITE" id="PS51718"/>
    </source>
</evidence>
<dbReference type="GO" id="GO:0008017">
    <property type="term" value="F:microtubule binding"/>
    <property type="evidence" value="ECO:0007669"/>
    <property type="project" value="TreeGrafter"/>
</dbReference>
<dbReference type="GO" id="GO:0005525">
    <property type="term" value="F:GTP binding"/>
    <property type="evidence" value="ECO:0007669"/>
    <property type="project" value="UniProtKB-KW"/>
</dbReference>
<evidence type="ECO:0000313" key="7">
    <source>
        <dbReference type="Proteomes" id="UP001334084"/>
    </source>
</evidence>
<proteinExistence type="inferred from homology"/>
<dbReference type="InterPro" id="IPR022812">
    <property type="entry name" value="Dynamin"/>
</dbReference>
<dbReference type="EMBL" id="CP142728">
    <property type="protein sequence ID" value="WUR03061.1"/>
    <property type="molecule type" value="Genomic_DNA"/>
</dbReference>
<dbReference type="InterPro" id="IPR019762">
    <property type="entry name" value="Dynamin_GTPase_CS"/>
</dbReference>
<keyword evidence="4" id="KW-0175">Coiled coil</keyword>
<dbReference type="Gene3D" id="3.40.50.300">
    <property type="entry name" value="P-loop containing nucleotide triphosphate hydrolases"/>
    <property type="match status" value="1"/>
</dbReference>
<evidence type="ECO:0000256" key="4">
    <source>
        <dbReference type="SAM" id="Coils"/>
    </source>
</evidence>
<accession>A0AAX4JB12</accession>
<dbReference type="GeneID" id="90540868"/>
<feature type="domain" description="Dynamin-type G" evidence="5">
    <location>
        <begin position="22"/>
        <end position="287"/>
    </location>
</feature>
<dbReference type="PROSITE" id="PS51718">
    <property type="entry name" value="G_DYNAMIN_2"/>
    <property type="match status" value="1"/>
</dbReference>
<name>A0AAX4JB12_9MICR</name>
<evidence type="ECO:0000256" key="2">
    <source>
        <dbReference type="ARBA" id="ARBA00023134"/>
    </source>
</evidence>
<dbReference type="GO" id="GO:0003924">
    <property type="term" value="F:GTPase activity"/>
    <property type="evidence" value="ECO:0007669"/>
    <property type="project" value="InterPro"/>
</dbReference>
<dbReference type="SUPFAM" id="SSF52540">
    <property type="entry name" value="P-loop containing nucleoside triphosphate hydrolases"/>
    <property type="match status" value="1"/>
</dbReference>
<gene>
    <name evidence="6" type="ORF">VNE69_03272</name>
</gene>
<dbReference type="KEGG" id="vnx:VNE69_03272"/>
<comment type="similarity">
    <text evidence="3">Belongs to the TRAFAC class dynamin-like GTPase superfamily. Dynamin/Fzo/YdjA family.</text>
</comment>
<evidence type="ECO:0000313" key="6">
    <source>
        <dbReference type="EMBL" id="WUR03061.1"/>
    </source>
</evidence>
<dbReference type="SMART" id="SM00053">
    <property type="entry name" value="DYNc"/>
    <property type="match status" value="1"/>
</dbReference>
<dbReference type="PRINTS" id="PR00195">
    <property type="entry name" value="DYNAMIN"/>
</dbReference>
<dbReference type="GO" id="GO:0005874">
    <property type="term" value="C:microtubule"/>
    <property type="evidence" value="ECO:0007669"/>
    <property type="project" value="TreeGrafter"/>
</dbReference>
<organism evidence="6 7">
    <name type="scientific">Vairimorpha necatrix</name>
    <dbReference type="NCBI Taxonomy" id="6039"/>
    <lineage>
        <taxon>Eukaryota</taxon>
        <taxon>Fungi</taxon>
        <taxon>Fungi incertae sedis</taxon>
        <taxon>Microsporidia</taxon>
        <taxon>Nosematidae</taxon>
        <taxon>Vairimorpha</taxon>
    </lineage>
</organism>
<keyword evidence="1 3" id="KW-0547">Nucleotide-binding</keyword>
<dbReference type="InterPro" id="IPR027417">
    <property type="entry name" value="P-loop_NTPase"/>
</dbReference>
<sequence>MKTNSKEINVIQQIHNHVHNLKIDLPSITVVGPQSSGKSSVLESLINKDILPRGTNLVTRCPLIIHLKKCPDEEYVEIKNEKIILKNSNKNIRKKILKLMDEICGTDKEITSDPIIINMWLKDTLEFTIIDLPGITKVAIGKQSADIEIKILDMVREYITPKNTILLAIVNSNVDISNSEALKICKEVDPELKRTIGVLTKIDLMDKGTNCIDILENKVLPLRLGYVGVINRSQEDIANGINFLSWKKKEKDFFDKSAYANLKNIGSQFLLDEIFSLYQTKVKEIFPNLIEELKIKLRSIQGESFIDTYILRYKYHTVLSKLITNNDINNDLFAYNDSNIILDLKNFKNFKLTYDFSLVKTMVSKDLSIFINDNLLISIIKHNMNIAKKRILELQNQYKKILNHKIQQIVSNKFPDVCKAFNDSIMKEIDSWDVEKKILEYIDVMSNVIGDTDIIFKNAITTNFLGTHLCIPGGSKEDILKNFSTIYLDKQICNIIEYVIKLNFFNISELIEKRAMICISKANIEECKDLINYMRNIANRTKDSNDILKALNVLKEYEKNNFK</sequence>
<dbReference type="RefSeq" id="XP_065329206.1">
    <property type="nucleotide sequence ID" value="XM_065473134.1"/>
</dbReference>
<keyword evidence="2 3" id="KW-0342">GTP-binding</keyword>
<dbReference type="InterPro" id="IPR030381">
    <property type="entry name" value="G_DYNAMIN_dom"/>
</dbReference>
<dbReference type="InterPro" id="IPR045063">
    <property type="entry name" value="Dynamin_N"/>
</dbReference>
<dbReference type="CDD" id="cd08771">
    <property type="entry name" value="DLP_1"/>
    <property type="match status" value="1"/>
</dbReference>
<dbReference type="GO" id="GO:0016020">
    <property type="term" value="C:membrane"/>
    <property type="evidence" value="ECO:0007669"/>
    <property type="project" value="TreeGrafter"/>
</dbReference>
<dbReference type="PANTHER" id="PTHR11566">
    <property type="entry name" value="DYNAMIN"/>
    <property type="match status" value="1"/>
</dbReference>
<dbReference type="AlphaFoldDB" id="A0AAX4JB12"/>
<dbReference type="GO" id="GO:0005737">
    <property type="term" value="C:cytoplasm"/>
    <property type="evidence" value="ECO:0007669"/>
    <property type="project" value="TreeGrafter"/>
</dbReference>
<keyword evidence="7" id="KW-1185">Reference proteome</keyword>
<evidence type="ECO:0000256" key="3">
    <source>
        <dbReference type="RuleBase" id="RU003932"/>
    </source>
</evidence>
<dbReference type="InterPro" id="IPR000375">
    <property type="entry name" value="Dynamin_stalk"/>
</dbReference>
<feature type="coiled-coil region" evidence="4">
    <location>
        <begin position="377"/>
        <end position="404"/>
    </location>
</feature>
<dbReference type="PROSITE" id="PS00410">
    <property type="entry name" value="G_DYNAMIN_1"/>
    <property type="match status" value="1"/>
</dbReference>
<evidence type="ECO:0000256" key="1">
    <source>
        <dbReference type="ARBA" id="ARBA00022741"/>
    </source>
</evidence>
<dbReference type="Pfam" id="PF01031">
    <property type="entry name" value="Dynamin_M"/>
    <property type="match status" value="1"/>
</dbReference>